<sequence length="159" mass="15528">MTSPQTPLTTRRLRAGIAGLGLVLGLALAGCSSPAADDAATPTPSASASASAEAASPTPEATTEGDAGSGDAAAPGSREAIAAKTRDIACGLKDKATLEESDVQAFRDLGTEISASTESGAAAAGQQITALADQLAPGVGQPISDELKTQMSSACDSLQ</sequence>
<protein>
    <recommendedName>
        <fullName evidence="5">Lipoprotein</fullName>
    </recommendedName>
</protein>
<dbReference type="Proteomes" id="UP000194837">
    <property type="component" value="Unassembled WGS sequence"/>
</dbReference>
<organism evidence="3 4">
    <name type="scientific">Clavibacter michiganensis</name>
    <dbReference type="NCBI Taxonomy" id="28447"/>
    <lineage>
        <taxon>Bacteria</taxon>
        <taxon>Bacillati</taxon>
        <taxon>Actinomycetota</taxon>
        <taxon>Actinomycetes</taxon>
        <taxon>Micrococcales</taxon>
        <taxon>Microbacteriaceae</taxon>
        <taxon>Clavibacter</taxon>
    </lineage>
</organism>
<accession>A0A251Y0M5</accession>
<evidence type="ECO:0000313" key="4">
    <source>
        <dbReference type="Proteomes" id="UP000194837"/>
    </source>
</evidence>
<dbReference type="EMBL" id="MDJW01000015">
    <property type="protein sequence ID" value="OUE17810.1"/>
    <property type="molecule type" value="Genomic_DNA"/>
</dbReference>
<feature type="signal peptide" evidence="2">
    <location>
        <begin position="1"/>
        <end position="35"/>
    </location>
</feature>
<evidence type="ECO:0008006" key="5">
    <source>
        <dbReference type="Google" id="ProtNLM"/>
    </source>
</evidence>
<evidence type="ECO:0000256" key="1">
    <source>
        <dbReference type="SAM" id="MobiDB-lite"/>
    </source>
</evidence>
<comment type="caution">
    <text evidence="3">The sequence shown here is derived from an EMBL/GenBank/DDBJ whole genome shotgun (WGS) entry which is preliminary data.</text>
</comment>
<gene>
    <name evidence="3" type="ORF">BFL34_03061</name>
</gene>
<proteinExistence type="predicted"/>
<reference evidence="3 4" key="1">
    <citation type="submission" date="2016-08" db="EMBL/GenBank/DDBJ databases">
        <title>Genome sequence of Clavibacter michiganensis spp strain CFBP7494.</title>
        <authorList>
            <person name="Thapa S.P."/>
            <person name="Coaker G."/>
            <person name="Jacques M.-A."/>
        </authorList>
    </citation>
    <scope>NUCLEOTIDE SEQUENCE [LARGE SCALE GENOMIC DNA]</scope>
    <source>
        <strain evidence="3">CFBP7494</strain>
    </source>
</reference>
<evidence type="ECO:0000256" key="2">
    <source>
        <dbReference type="SAM" id="SignalP"/>
    </source>
</evidence>
<evidence type="ECO:0000313" key="3">
    <source>
        <dbReference type="EMBL" id="OUE17810.1"/>
    </source>
</evidence>
<keyword evidence="2" id="KW-0732">Signal</keyword>
<feature type="region of interest" description="Disordered" evidence="1">
    <location>
        <begin position="33"/>
        <end position="80"/>
    </location>
</feature>
<feature type="chain" id="PRO_5012987741" description="Lipoprotein" evidence="2">
    <location>
        <begin position="36"/>
        <end position="159"/>
    </location>
</feature>
<dbReference type="AlphaFoldDB" id="A0A251Y0M5"/>
<feature type="compositionally biased region" description="Low complexity" evidence="1">
    <location>
        <begin position="33"/>
        <end position="77"/>
    </location>
</feature>
<dbReference type="RefSeq" id="WP_086522627.1">
    <property type="nucleotide sequence ID" value="NZ_MDJW01000015.1"/>
</dbReference>
<name>A0A251Y0M5_9MICO</name>